<dbReference type="AlphaFoldDB" id="A0A5N3PCP9"/>
<reference evidence="2 3" key="1">
    <citation type="journal article" date="2019" name="Microorganisms">
        <title>Genome Insights into the Novel Species Microvirga brassicacearum, a Rapeseed Endophyte with Biotechnological Potential.</title>
        <authorList>
            <person name="Jimenez-Gomez A."/>
            <person name="Saati-Santamaria Z."/>
            <person name="Igual J.M."/>
            <person name="Rivas R."/>
            <person name="Mateos P.F."/>
            <person name="Garcia-Fraile P."/>
        </authorList>
    </citation>
    <scope>NUCLEOTIDE SEQUENCE [LARGE SCALE GENOMIC DNA]</scope>
    <source>
        <strain evidence="2 3">CDVBN77</strain>
    </source>
</reference>
<keyword evidence="2" id="KW-0436">Ligase</keyword>
<dbReference type="InterPro" id="IPR042099">
    <property type="entry name" value="ANL_N_sf"/>
</dbReference>
<dbReference type="Pfam" id="PF14535">
    <property type="entry name" value="AMP-binding_C_2"/>
    <property type="match status" value="1"/>
</dbReference>
<dbReference type="Gene3D" id="3.40.50.12780">
    <property type="entry name" value="N-terminal domain of ligase-like"/>
    <property type="match status" value="1"/>
</dbReference>
<name>A0A5N3PCP9_9HYPH</name>
<gene>
    <name evidence="2" type="ORF">FEZ63_09255</name>
</gene>
<evidence type="ECO:0000313" key="3">
    <source>
        <dbReference type="Proteomes" id="UP000325684"/>
    </source>
</evidence>
<evidence type="ECO:0000313" key="2">
    <source>
        <dbReference type="EMBL" id="KAB0267481.1"/>
    </source>
</evidence>
<dbReference type="InterPro" id="IPR045851">
    <property type="entry name" value="AMP-bd_C_sf"/>
</dbReference>
<proteinExistence type="predicted"/>
<organism evidence="2 3">
    <name type="scientific">Microvirga brassicacearum</name>
    <dbReference type="NCBI Taxonomy" id="2580413"/>
    <lineage>
        <taxon>Bacteria</taxon>
        <taxon>Pseudomonadati</taxon>
        <taxon>Pseudomonadota</taxon>
        <taxon>Alphaproteobacteria</taxon>
        <taxon>Hyphomicrobiales</taxon>
        <taxon>Methylobacteriaceae</taxon>
        <taxon>Microvirga</taxon>
    </lineage>
</organism>
<comment type="caution">
    <text evidence="2">The sequence shown here is derived from an EMBL/GenBank/DDBJ whole genome shotgun (WGS) entry which is preliminary data.</text>
</comment>
<dbReference type="InterPro" id="IPR028154">
    <property type="entry name" value="AMP-dep_Lig_C"/>
</dbReference>
<dbReference type="GO" id="GO:0016874">
    <property type="term" value="F:ligase activity"/>
    <property type="evidence" value="ECO:0007669"/>
    <property type="project" value="UniProtKB-KW"/>
</dbReference>
<dbReference type="PANTHER" id="PTHR43845:SF1">
    <property type="entry name" value="BLR5969 PROTEIN"/>
    <property type="match status" value="1"/>
</dbReference>
<dbReference type="OrthoDB" id="580775at2"/>
<evidence type="ECO:0000259" key="1">
    <source>
        <dbReference type="Pfam" id="PF14535"/>
    </source>
</evidence>
<dbReference type="PANTHER" id="PTHR43845">
    <property type="entry name" value="BLR5969 PROTEIN"/>
    <property type="match status" value="1"/>
</dbReference>
<accession>A0A5N3PCP9</accession>
<dbReference type="RefSeq" id="WP_150943578.1">
    <property type="nucleotide sequence ID" value="NZ_VCMV01000013.1"/>
</dbReference>
<protein>
    <submittedName>
        <fullName evidence="2">Phenylacetate--CoA ligase</fullName>
    </submittedName>
</protein>
<sequence length="488" mass="54264">MDNKMISGSIPYYWQSVDWNAFMADYPPPPHYGASHGILSSDALRALQERRFLERVKDAWAIPFYRKHWTASGLEPGDVTSLDHIERIPTFNSDDLRTAIAEAPPFGNHHPFGRESFGQMPLKLQTSSGTTGLPRTTLFDPIAWEVQAVQMARAFYQQGARPGDIVQITYTNSLANAAWNASTALHHWLGCVPVTCGSGVVTSTERQLEYAKAWGVNGWFTRGEYLGRIAEVAAATNFDLHSLKTKYLHSYLGPDIDGHLRKALQEAWGAPVYDNYGTHEIGLIAFECQAQDGKHISEDTIFVETVDVDSGASLPLGSRGSFVATSLHRSVPPFIRYDLRDVLVISERSQCRCGLCTRKMSTFLGRADEMVKLRGTNVFPLACQNAITKDPRTTGDFLCVAYYEGEGLGRHEEMIVRVERRSPDVDAGSLTADLERALHKDLGVRVLVAIAESGELAEHTRMGREGKVRRLLDLRQSGTKPDIRPLSR</sequence>
<dbReference type="EMBL" id="VCMV01000013">
    <property type="protein sequence ID" value="KAB0267481.1"/>
    <property type="molecule type" value="Genomic_DNA"/>
</dbReference>
<keyword evidence="3" id="KW-1185">Reference proteome</keyword>
<dbReference type="SUPFAM" id="SSF56801">
    <property type="entry name" value="Acetyl-CoA synthetase-like"/>
    <property type="match status" value="1"/>
</dbReference>
<feature type="domain" description="AMP-dependent ligase C-terminal" evidence="1">
    <location>
        <begin position="375"/>
        <end position="475"/>
    </location>
</feature>
<dbReference type="Proteomes" id="UP000325684">
    <property type="component" value="Unassembled WGS sequence"/>
</dbReference>
<dbReference type="Gene3D" id="3.30.300.30">
    <property type="match status" value="1"/>
</dbReference>